<sequence length="63" mass="7262">MNEILARKYIKKVMSYGIPKQMAKEIVETSIETSKGKNLEMYINYSIDLVYGLGFTKRVAKNI</sequence>
<gene>
    <name evidence="1" type="ORF">vBBcoS136_00058</name>
</gene>
<dbReference type="EMBL" id="MH884508">
    <property type="protein sequence ID" value="AYP68190.1"/>
    <property type="molecule type" value="Genomic_DNA"/>
</dbReference>
<evidence type="ECO:0000313" key="1">
    <source>
        <dbReference type="EMBL" id="AYP68190.1"/>
    </source>
</evidence>
<reference evidence="1 2" key="1">
    <citation type="submission" date="2018-09" db="EMBL/GenBank/DDBJ databases">
        <title>Comparative Genomic Analysis of Eight Novel Haloalkaliphilic Bacteriophages from Lake Elmenteita, Kenya.</title>
        <authorList>
            <person name="Akhwale J.K."/>
        </authorList>
    </citation>
    <scope>NUCLEOTIDE SEQUENCE [LARGE SCALE GENOMIC DNA]</scope>
</reference>
<proteinExistence type="predicted"/>
<protein>
    <submittedName>
        <fullName evidence="1">Uncharacterized protein</fullName>
    </submittedName>
</protein>
<keyword evidence="2" id="KW-1185">Reference proteome</keyword>
<organism evidence="1 2">
    <name type="scientific">Bacillus phage vB_BcoS-136</name>
    <dbReference type="NCBI Taxonomy" id="2419619"/>
    <lineage>
        <taxon>Viruses</taxon>
        <taxon>Duplodnaviria</taxon>
        <taxon>Heunggongvirae</taxon>
        <taxon>Uroviricota</taxon>
        <taxon>Caudoviricetes</taxon>
        <taxon>Heleneionescovirinae</taxon>
        <taxon>Kenyattavirus</taxon>
        <taxon>Kenyattavirus kv136</taxon>
    </lineage>
</organism>
<evidence type="ECO:0000313" key="2">
    <source>
        <dbReference type="Proteomes" id="UP000274199"/>
    </source>
</evidence>
<dbReference type="Proteomes" id="UP000274199">
    <property type="component" value="Segment"/>
</dbReference>
<name>A0A3G3BVM1_9CAUD</name>
<accession>A0A3G3BVM1</accession>